<organism evidence="3 4">
    <name type="scientific">Linnemannia gamsii</name>
    <dbReference type="NCBI Taxonomy" id="64522"/>
    <lineage>
        <taxon>Eukaryota</taxon>
        <taxon>Fungi</taxon>
        <taxon>Fungi incertae sedis</taxon>
        <taxon>Mucoromycota</taxon>
        <taxon>Mortierellomycotina</taxon>
        <taxon>Mortierellomycetes</taxon>
        <taxon>Mortierellales</taxon>
        <taxon>Mortierellaceae</taxon>
        <taxon>Linnemannia</taxon>
    </lineage>
</organism>
<keyword evidence="4" id="KW-1185">Reference proteome</keyword>
<evidence type="ECO:0000313" key="4">
    <source>
        <dbReference type="Proteomes" id="UP000823405"/>
    </source>
</evidence>
<evidence type="ECO:0000256" key="1">
    <source>
        <dbReference type="SAM" id="MobiDB-lite"/>
    </source>
</evidence>
<gene>
    <name evidence="3" type="ORF">BGZ97_013370</name>
</gene>
<dbReference type="AlphaFoldDB" id="A0A9P6R0I9"/>
<sequence length="500" mass="54023">MGVLDLLCATTDPEATTFYGLAYAEDYGSFPLKPQYAVLVKSNTNPSSPTDLTWSVISMFDGSHLSGYPHAINATDTSCSYSAKGVFTMFGRYSSMLSPTPIMVPFGIRYDPAGIMDPSFGLKGSGAWMNITVAEGFTWSGPFRRYSLGYTSPALNGVLIHASLSDTNNAISLATVNESTKTLTPTAIWNTNSENHGKIIMALTIANDRVYSFGLGKSPLNMPILMGFPLNTMTPITPKGTRYDIGEITSVTDGIRVCYYSPTPILYANHGSLTLICGNERGSTQTSASFMIKDPITTDIMDPGVEFDADVINMEYFVPIGPGSGASTFALIRKEGTMYAFGNDGGFRYTHMIDSVNVAYPIRSNPNSSLGSSSRLSTGGIVGIVAGAVVIMAGIVFLLVRSYRIRRSKDDNSTAGAAEKEATTSSREENDISICSEKVGDNDGPNYPYLEGKYADNSNPEWRTGSTDMLPMAPITPVPEHLQAELEILQEKMRVLQERI</sequence>
<feature type="transmembrane region" description="Helical" evidence="2">
    <location>
        <begin position="376"/>
        <end position="400"/>
    </location>
</feature>
<evidence type="ECO:0000256" key="2">
    <source>
        <dbReference type="SAM" id="Phobius"/>
    </source>
</evidence>
<keyword evidence="2" id="KW-0812">Transmembrane</keyword>
<evidence type="ECO:0000313" key="3">
    <source>
        <dbReference type="EMBL" id="KAG0308469.1"/>
    </source>
</evidence>
<accession>A0A9P6R0I9</accession>
<keyword evidence="2" id="KW-1133">Transmembrane helix</keyword>
<feature type="compositionally biased region" description="Basic and acidic residues" evidence="1">
    <location>
        <begin position="410"/>
        <end position="430"/>
    </location>
</feature>
<dbReference type="EMBL" id="JAAAIN010000995">
    <property type="protein sequence ID" value="KAG0308469.1"/>
    <property type="molecule type" value="Genomic_DNA"/>
</dbReference>
<protein>
    <submittedName>
        <fullName evidence="3">Uncharacterized protein</fullName>
    </submittedName>
</protein>
<comment type="caution">
    <text evidence="3">The sequence shown here is derived from an EMBL/GenBank/DDBJ whole genome shotgun (WGS) entry which is preliminary data.</text>
</comment>
<name>A0A9P6R0I9_9FUNG</name>
<proteinExistence type="predicted"/>
<dbReference type="Proteomes" id="UP000823405">
    <property type="component" value="Unassembled WGS sequence"/>
</dbReference>
<reference evidence="3" key="1">
    <citation type="journal article" date="2020" name="Fungal Divers.">
        <title>Resolving the Mortierellaceae phylogeny through synthesis of multi-gene phylogenetics and phylogenomics.</title>
        <authorList>
            <person name="Vandepol N."/>
            <person name="Liber J."/>
            <person name="Desiro A."/>
            <person name="Na H."/>
            <person name="Kennedy M."/>
            <person name="Barry K."/>
            <person name="Grigoriev I.V."/>
            <person name="Miller A.N."/>
            <person name="O'Donnell K."/>
            <person name="Stajich J.E."/>
            <person name="Bonito G."/>
        </authorList>
    </citation>
    <scope>NUCLEOTIDE SEQUENCE</scope>
    <source>
        <strain evidence="3">NVP60</strain>
    </source>
</reference>
<dbReference type="OrthoDB" id="2444659at2759"/>
<feature type="region of interest" description="Disordered" evidence="1">
    <location>
        <begin position="410"/>
        <end position="439"/>
    </location>
</feature>
<keyword evidence="2" id="KW-0472">Membrane</keyword>